<evidence type="ECO:0000256" key="3">
    <source>
        <dbReference type="SAM" id="MobiDB-lite"/>
    </source>
</evidence>
<feature type="compositionally biased region" description="Polar residues" evidence="3">
    <location>
        <begin position="67"/>
        <end position="86"/>
    </location>
</feature>
<protein>
    <submittedName>
        <fullName evidence="5">LADA_0F12156g1_1</fullName>
    </submittedName>
</protein>
<dbReference type="Pfam" id="PF11951">
    <property type="entry name" value="Fungal_trans_2"/>
    <property type="match status" value="1"/>
</dbReference>
<dbReference type="PROSITE" id="PS00463">
    <property type="entry name" value="ZN2_CY6_FUNGAL_1"/>
    <property type="match status" value="1"/>
</dbReference>
<dbReference type="GO" id="GO:0000981">
    <property type="term" value="F:DNA-binding transcription factor activity, RNA polymerase II-specific"/>
    <property type="evidence" value="ECO:0007669"/>
    <property type="project" value="InterPro"/>
</dbReference>
<dbReference type="Pfam" id="PF00172">
    <property type="entry name" value="Zn_clus"/>
    <property type="match status" value="1"/>
</dbReference>
<name>A0A1G4JMF0_9SACH</name>
<feature type="domain" description="Zn(2)-C6 fungal-type" evidence="4">
    <location>
        <begin position="16"/>
        <end position="46"/>
    </location>
</feature>
<dbReference type="PANTHER" id="PTHR37534">
    <property type="entry name" value="TRANSCRIPTIONAL ACTIVATOR PROTEIN UGA3"/>
    <property type="match status" value="1"/>
</dbReference>
<feature type="region of interest" description="Disordered" evidence="3">
    <location>
        <begin position="1"/>
        <end position="30"/>
    </location>
</feature>
<feature type="compositionally biased region" description="Basic residues" evidence="3">
    <location>
        <begin position="1"/>
        <end position="11"/>
    </location>
</feature>
<feature type="region of interest" description="Disordered" evidence="3">
    <location>
        <begin position="50"/>
        <end position="102"/>
    </location>
</feature>
<proteinExistence type="predicted"/>
<evidence type="ECO:0000313" key="6">
    <source>
        <dbReference type="Proteomes" id="UP000190274"/>
    </source>
</evidence>
<dbReference type="PANTHER" id="PTHR37534:SF49">
    <property type="entry name" value="LYSINE BIOSYNTHESIS REGULATORY PROTEIN LYS14"/>
    <property type="match status" value="1"/>
</dbReference>
<dbReference type="CDD" id="cd00067">
    <property type="entry name" value="GAL4"/>
    <property type="match status" value="1"/>
</dbReference>
<dbReference type="InterPro" id="IPR036864">
    <property type="entry name" value="Zn2-C6_fun-type_DNA-bd_sf"/>
</dbReference>
<dbReference type="Gene3D" id="4.10.240.10">
    <property type="entry name" value="Zn(2)-C6 fungal-type DNA-binding domain"/>
    <property type="match status" value="1"/>
</dbReference>
<dbReference type="InterPro" id="IPR021858">
    <property type="entry name" value="Fun_TF"/>
</dbReference>
<dbReference type="GO" id="GO:0045944">
    <property type="term" value="P:positive regulation of transcription by RNA polymerase II"/>
    <property type="evidence" value="ECO:0007669"/>
    <property type="project" value="TreeGrafter"/>
</dbReference>
<reference evidence="5 6" key="1">
    <citation type="submission" date="2016-03" db="EMBL/GenBank/DDBJ databases">
        <authorList>
            <person name="Devillers H."/>
        </authorList>
    </citation>
    <scope>NUCLEOTIDE SEQUENCE [LARGE SCALE GENOMIC DNA]</scope>
    <source>
        <strain evidence="5">CBS 10888</strain>
    </source>
</reference>
<evidence type="ECO:0000313" key="5">
    <source>
        <dbReference type="EMBL" id="SCU91803.1"/>
    </source>
</evidence>
<dbReference type="SMART" id="SM00066">
    <property type="entry name" value="GAL4"/>
    <property type="match status" value="1"/>
</dbReference>
<dbReference type="InterPro" id="IPR001138">
    <property type="entry name" value="Zn2Cys6_DnaBD"/>
</dbReference>
<dbReference type="EMBL" id="LT598458">
    <property type="protein sequence ID" value="SCU91803.1"/>
    <property type="molecule type" value="Genomic_DNA"/>
</dbReference>
<dbReference type="OrthoDB" id="424974at2759"/>
<comment type="subcellular location">
    <subcellularLocation>
        <location evidence="1">Nucleus</location>
    </subcellularLocation>
</comment>
<evidence type="ECO:0000256" key="2">
    <source>
        <dbReference type="ARBA" id="ARBA00023242"/>
    </source>
</evidence>
<dbReference type="GO" id="GO:0008270">
    <property type="term" value="F:zinc ion binding"/>
    <property type="evidence" value="ECO:0007669"/>
    <property type="project" value="InterPro"/>
</dbReference>
<dbReference type="GO" id="GO:0000976">
    <property type="term" value="F:transcription cis-regulatory region binding"/>
    <property type="evidence" value="ECO:0007669"/>
    <property type="project" value="TreeGrafter"/>
</dbReference>
<evidence type="ECO:0000259" key="4">
    <source>
        <dbReference type="PROSITE" id="PS50048"/>
    </source>
</evidence>
<sequence>MAKGQRSKRSAYSHNGCKQCKQRKVKCDERRPRCWQCERLNKECGYLADRNSRMEGNNGRRSADSGEPSTQGSRSFLSNNENTSDFATMDHTNVPLDSADTANDSGRLDSLSLFSVAEDLSEIVNLRLEEMVEVPNLTDDLDKYLEGDTIENISGIPSVPLIQDVPISHLNVQGHDTIYLHQFYHHFADILLPFQVTIDGKKGNPLRDLLMIYARETPYLLCAILACGARLSHRKTALLEDQQNYKFYLQSCLQFLTSAMANNLASQTEHILLTVLTMTCDGAMGPTQNWRFHLKGAKGLLVNISKFDFENDSPALIVCKLWFSSIEILAGLTSPLGGTLATDEEFNLLLSLTDKQKRILYQANFIHSNDFILFHGFTVDLMACLKDVIKVLQDKRDSKQNLELVIDLLAALKKEASSGPALVNWSESNIFPCHYVARHAQELPTRDMQGVIFFKAGEASFDWPEVCQQAYIFAAMILILTSVLETSKDSEVVQQLVSDLLVFADLISGSGDPPKYTCLFSLQWPMYIAGLNSTRAADRLKAEKFFRLLAEIYSGSACALLEKLKRSWYGKNEDKQNHPDYNLDVVAY</sequence>
<dbReference type="STRING" id="1266660.A0A1G4JMF0"/>
<dbReference type="GO" id="GO:0005634">
    <property type="term" value="C:nucleus"/>
    <property type="evidence" value="ECO:0007669"/>
    <property type="project" value="UniProtKB-SubCell"/>
</dbReference>
<keyword evidence="2" id="KW-0539">Nucleus</keyword>
<dbReference type="PROSITE" id="PS50048">
    <property type="entry name" value="ZN2_CY6_FUNGAL_2"/>
    <property type="match status" value="1"/>
</dbReference>
<gene>
    <name evidence="5" type="ORF">LADA_0F12156G</name>
</gene>
<dbReference type="AlphaFoldDB" id="A0A1G4JMF0"/>
<evidence type="ECO:0000256" key="1">
    <source>
        <dbReference type="ARBA" id="ARBA00004123"/>
    </source>
</evidence>
<dbReference type="Proteomes" id="UP000190274">
    <property type="component" value="Chromosome F"/>
</dbReference>
<organism evidence="5 6">
    <name type="scientific">Lachancea dasiensis</name>
    <dbReference type="NCBI Taxonomy" id="1072105"/>
    <lineage>
        <taxon>Eukaryota</taxon>
        <taxon>Fungi</taxon>
        <taxon>Dikarya</taxon>
        <taxon>Ascomycota</taxon>
        <taxon>Saccharomycotina</taxon>
        <taxon>Saccharomycetes</taxon>
        <taxon>Saccharomycetales</taxon>
        <taxon>Saccharomycetaceae</taxon>
        <taxon>Lachancea</taxon>
    </lineage>
</organism>
<accession>A0A1G4JMF0</accession>
<dbReference type="SUPFAM" id="SSF57701">
    <property type="entry name" value="Zn2/Cys6 DNA-binding domain"/>
    <property type="match status" value="1"/>
</dbReference>
<keyword evidence="6" id="KW-1185">Reference proteome</keyword>